<gene>
    <name evidence="1" type="ORF">IHE29_10940</name>
</gene>
<proteinExistence type="predicted"/>
<protein>
    <submittedName>
        <fullName evidence="1">Uncharacterized protein</fullName>
    </submittedName>
</protein>
<dbReference type="Proteomes" id="UP001493153">
    <property type="component" value="Chromosome"/>
</dbReference>
<dbReference type="Pfam" id="PF22764">
    <property type="entry name" value="E217_Gp32"/>
    <property type="match status" value="1"/>
</dbReference>
<organism evidence="1 2">
    <name type="scientific">Mycetohabitans rhizoxinica</name>
    <dbReference type="NCBI Taxonomy" id="412963"/>
    <lineage>
        <taxon>Bacteria</taxon>
        <taxon>Pseudomonadati</taxon>
        <taxon>Pseudomonadota</taxon>
        <taxon>Betaproteobacteria</taxon>
        <taxon>Burkholderiales</taxon>
        <taxon>Burkholderiaceae</taxon>
        <taxon>Mycetohabitans</taxon>
    </lineage>
</organism>
<dbReference type="RefSeq" id="WP_013434695.1">
    <property type="nucleotide sequence ID" value="NZ_CP062171.1"/>
</dbReference>
<dbReference type="PROSITE" id="PS00387">
    <property type="entry name" value="PPASE"/>
    <property type="match status" value="1"/>
</dbReference>
<evidence type="ECO:0000313" key="2">
    <source>
        <dbReference type="Proteomes" id="UP001493153"/>
    </source>
</evidence>
<dbReference type="EMBL" id="CP062176">
    <property type="protein sequence ID" value="WXK39750.1"/>
    <property type="molecule type" value="Genomic_DNA"/>
</dbReference>
<reference evidence="1 2" key="1">
    <citation type="submission" date="2020-09" db="EMBL/GenBank/DDBJ databases">
        <title>Genome sequences of Mycetohabitans spp.</title>
        <authorList>
            <person name="Carter M.E."/>
            <person name="Carpenter S.C.D."/>
            <person name="Bogdanove A.J."/>
        </authorList>
    </citation>
    <scope>NUCLEOTIDE SEQUENCE [LARGE SCALE GENOMIC DNA]</scope>
    <source>
        <strain evidence="1 2">B12</strain>
    </source>
</reference>
<accession>A0ABZ2Q0Q2</accession>
<keyword evidence="2" id="KW-1185">Reference proteome</keyword>
<sequence length="148" mass="15747">MENISGFGLVVQVCASKTFPAGFTVTQFADDGDPFDIPSIQVNDKAMGLNGDLIVWSKANPITVTLNLIPGSDDDKNMSILLEANRVGRGKQSAKDEITMAAIYPDARILTLTKGVITDGMPASSVASAGRMKSKPYIFAFENRTGTS</sequence>
<dbReference type="InterPro" id="IPR054440">
    <property type="entry name" value="Gp32-like"/>
</dbReference>
<evidence type="ECO:0000313" key="1">
    <source>
        <dbReference type="EMBL" id="WXK39750.1"/>
    </source>
</evidence>
<name>A0ABZ2Q0Q2_9BURK</name>